<dbReference type="PROSITE" id="PS50089">
    <property type="entry name" value="ZF_RING_2"/>
    <property type="match status" value="1"/>
</dbReference>
<dbReference type="STRING" id="62062.ENSHHUP00000083185"/>
<keyword evidence="2 4" id="KW-0863">Zinc-finger</keyword>
<feature type="domain" description="RING-type" evidence="6">
    <location>
        <begin position="15"/>
        <end position="55"/>
    </location>
</feature>
<dbReference type="AlphaFoldDB" id="A0A4W5RA65"/>
<protein>
    <recommendedName>
        <fullName evidence="6">RING-type domain-containing protein</fullName>
    </recommendedName>
</protein>
<name>A0A4W5RA65_9TELE</name>
<dbReference type="InterPro" id="IPR001841">
    <property type="entry name" value="Znf_RING"/>
</dbReference>
<dbReference type="Gene3D" id="3.30.40.10">
    <property type="entry name" value="Zinc/RING finger domain, C3HC4 (zinc finger)"/>
    <property type="match status" value="1"/>
</dbReference>
<dbReference type="PANTHER" id="PTHR25465:SF32">
    <property type="entry name" value="BLOODTHIRSTY-RELATED GENE FAMILY, MEMBER 16 ISOFORM X1-RELATED"/>
    <property type="match status" value="1"/>
</dbReference>
<evidence type="ECO:0000256" key="3">
    <source>
        <dbReference type="ARBA" id="ARBA00022833"/>
    </source>
</evidence>
<dbReference type="SUPFAM" id="SSF57850">
    <property type="entry name" value="RING/U-box"/>
    <property type="match status" value="1"/>
</dbReference>
<organism evidence="7 8">
    <name type="scientific">Hucho hucho</name>
    <name type="common">huchen</name>
    <dbReference type="NCBI Taxonomy" id="62062"/>
    <lineage>
        <taxon>Eukaryota</taxon>
        <taxon>Metazoa</taxon>
        <taxon>Chordata</taxon>
        <taxon>Craniata</taxon>
        <taxon>Vertebrata</taxon>
        <taxon>Euteleostomi</taxon>
        <taxon>Actinopterygii</taxon>
        <taxon>Neopterygii</taxon>
        <taxon>Teleostei</taxon>
        <taxon>Protacanthopterygii</taxon>
        <taxon>Salmoniformes</taxon>
        <taxon>Salmonidae</taxon>
        <taxon>Salmoninae</taxon>
        <taxon>Hucho</taxon>
    </lineage>
</organism>
<feature type="region of interest" description="Disordered" evidence="5">
    <location>
        <begin position="82"/>
        <end position="103"/>
    </location>
</feature>
<reference evidence="7" key="3">
    <citation type="submission" date="2025-09" db="UniProtKB">
        <authorList>
            <consortium name="Ensembl"/>
        </authorList>
    </citation>
    <scope>IDENTIFICATION</scope>
</reference>
<evidence type="ECO:0000256" key="1">
    <source>
        <dbReference type="ARBA" id="ARBA00022723"/>
    </source>
</evidence>
<dbReference type="PROSITE" id="PS00518">
    <property type="entry name" value="ZF_RING_1"/>
    <property type="match status" value="1"/>
</dbReference>
<dbReference type="Pfam" id="PF15227">
    <property type="entry name" value="zf-C3HC4_4"/>
    <property type="match status" value="1"/>
</dbReference>
<evidence type="ECO:0000259" key="6">
    <source>
        <dbReference type="PROSITE" id="PS50089"/>
    </source>
</evidence>
<keyword evidence="1" id="KW-0479">Metal-binding</keyword>
<evidence type="ECO:0000256" key="2">
    <source>
        <dbReference type="ARBA" id="ARBA00022771"/>
    </source>
</evidence>
<dbReference type="InterPro" id="IPR013083">
    <property type="entry name" value="Znf_RING/FYVE/PHD"/>
</dbReference>
<dbReference type="SMART" id="SM00184">
    <property type="entry name" value="RING"/>
    <property type="match status" value="1"/>
</dbReference>
<accession>A0A4W5RA65</accession>
<evidence type="ECO:0000313" key="7">
    <source>
        <dbReference type="Ensembl" id="ENSHHUP00000083185.1"/>
    </source>
</evidence>
<keyword evidence="3" id="KW-0862">Zinc</keyword>
<dbReference type="PANTHER" id="PTHR25465">
    <property type="entry name" value="B-BOX DOMAIN CONTAINING"/>
    <property type="match status" value="1"/>
</dbReference>
<dbReference type="Ensembl" id="ENSHHUT00000085808.1">
    <property type="protein sequence ID" value="ENSHHUP00000083185.1"/>
    <property type="gene ID" value="ENSHHUG00000048302.1"/>
</dbReference>
<sequence>MATSSSPQSEDQFLCSICLDVFTKPVTTLCGHNFCMACISGYWDNTDHCLCPLCKQRFDRRPDLFVNTFIADMAEQFRNAVQEKSPVSQAQRPTKPGEMRGGLKGSFGGWSRKSQGYRGDALSWRSSQTLKITSTFSRALHPSAVFLPPWTGLRSVFTLSCV</sequence>
<dbReference type="GeneTree" id="ENSGT01040000240385"/>
<reference evidence="8" key="1">
    <citation type="submission" date="2018-06" db="EMBL/GenBank/DDBJ databases">
        <title>Genome assembly of Danube salmon.</title>
        <authorList>
            <person name="Macqueen D.J."/>
            <person name="Gundappa M.K."/>
        </authorList>
    </citation>
    <scope>NUCLEOTIDE SEQUENCE [LARGE SCALE GENOMIC DNA]</scope>
</reference>
<proteinExistence type="predicted"/>
<dbReference type="Proteomes" id="UP000314982">
    <property type="component" value="Unassembled WGS sequence"/>
</dbReference>
<evidence type="ECO:0000313" key="8">
    <source>
        <dbReference type="Proteomes" id="UP000314982"/>
    </source>
</evidence>
<keyword evidence="8" id="KW-1185">Reference proteome</keyword>
<dbReference type="InterPro" id="IPR051051">
    <property type="entry name" value="E3_ubiq-ligase_TRIM/RNF"/>
</dbReference>
<dbReference type="GO" id="GO:0008270">
    <property type="term" value="F:zinc ion binding"/>
    <property type="evidence" value="ECO:0007669"/>
    <property type="project" value="UniProtKB-KW"/>
</dbReference>
<dbReference type="InterPro" id="IPR017907">
    <property type="entry name" value="Znf_RING_CS"/>
</dbReference>
<reference evidence="7" key="2">
    <citation type="submission" date="2025-08" db="UniProtKB">
        <authorList>
            <consortium name="Ensembl"/>
        </authorList>
    </citation>
    <scope>IDENTIFICATION</scope>
</reference>
<evidence type="ECO:0000256" key="5">
    <source>
        <dbReference type="SAM" id="MobiDB-lite"/>
    </source>
</evidence>
<evidence type="ECO:0000256" key="4">
    <source>
        <dbReference type="PROSITE-ProRule" id="PRU00175"/>
    </source>
</evidence>